<proteinExistence type="predicted"/>
<feature type="non-terminal residue" evidence="1">
    <location>
        <position position="1"/>
    </location>
</feature>
<gene>
    <name evidence="1" type="ORF">S03H2_23853</name>
</gene>
<name>X1GJG7_9ZZZZ</name>
<accession>X1GJG7</accession>
<evidence type="ECO:0000313" key="1">
    <source>
        <dbReference type="EMBL" id="GAH33148.1"/>
    </source>
</evidence>
<feature type="non-terminal residue" evidence="1">
    <location>
        <position position="216"/>
    </location>
</feature>
<dbReference type="EMBL" id="BARU01013110">
    <property type="protein sequence ID" value="GAH33148.1"/>
    <property type="molecule type" value="Genomic_DNA"/>
</dbReference>
<sequence>RKKLTPEERDQLVTEYNIKFLSLYNESDSVSSKNEPNIGDLQISKQEKENKLEVIEPKIIDSKAKFEAVLSAVPEIRLGRWFVTKYREVGEYYENGMMGDVPSLVREIDERVIRHLYEDIHGGLPKVRIESMKDVDRLLKKYPEEREERNFQERYRKSRIYFEVINNHSMTQKELAEVYDIRRERVSEYLMGKRTTLISRLRRYEEDKILEEWKLT</sequence>
<reference evidence="1" key="1">
    <citation type="journal article" date="2014" name="Front. Microbiol.">
        <title>High frequency of phylogenetically diverse reductive dehalogenase-homologous genes in deep subseafloor sedimentary metagenomes.</title>
        <authorList>
            <person name="Kawai M."/>
            <person name="Futagami T."/>
            <person name="Toyoda A."/>
            <person name="Takaki Y."/>
            <person name="Nishi S."/>
            <person name="Hori S."/>
            <person name="Arai W."/>
            <person name="Tsubouchi T."/>
            <person name="Morono Y."/>
            <person name="Uchiyama I."/>
            <person name="Ito T."/>
            <person name="Fujiyama A."/>
            <person name="Inagaki F."/>
            <person name="Takami H."/>
        </authorList>
    </citation>
    <scope>NUCLEOTIDE SEQUENCE</scope>
    <source>
        <strain evidence="1">Expedition CK06-06</strain>
    </source>
</reference>
<organism evidence="1">
    <name type="scientific">marine sediment metagenome</name>
    <dbReference type="NCBI Taxonomy" id="412755"/>
    <lineage>
        <taxon>unclassified sequences</taxon>
        <taxon>metagenomes</taxon>
        <taxon>ecological metagenomes</taxon>
    </lineage>
</organism>
<comment type="caution">
    <text evidence="1">The sequence shown here is derived from an EMBL/GenBank/DDBJ whole genome shotgun (WGS) entry which is preliminary data.</text>
</comment>
<protein>
    <submittedName>
        <fullName evidence="1">Uncharacterized protein</fullName>
    </submittedName>
</protein>
<dbReference type="AlphaFoldDB" id="X1GJG7"/>